<dbReference type="ExpressionAtlas" id="Q3E6P1">
    <property type="expression patterns" value="baseline and differential"/>
</dbReference>
<accession>Q3E6P1</accession>
<dbReference type="PaxDb" id="3702-AT2G11405.1"/>
<dbReference type="AlphaFoldDB" id="Q3E6P1"/>
<dbReference type="HOGENOM" id="CLU_2112240_0_0_1"/>
<evidence type="ECO:0000313" key="3">
    <source>
        <dbReference type="EMBL" id="AEC06171.1"/>
    </source>
</evidence>
<keyword evidence="1" id="KW-0472">Membrane</keyword>
<dbReference type="EMBL" id="CP002685">
    <property type="protein sequence ID" value="AEC06171.1"/>
    <property type="molecule type" value="Genomic_DNA"/>
</dbReference>
<reference evidence="4" key="2">
    <citation type="journal article" date="2017" name="Plant J.">
        <title>Araport11: a complete reannotation of the Arabidopsis thaliana reference genome.</title>
        <authorList>
            <person name="Cheng C.Y."/>
            <person name="Krishnakumar V."/>
            <person name="Chan A.P."/>
            <person name="Thibaud-Nissen F."/>
            <person name="Schobel S."/>
            <person name="Town C.D."/>
        </authorList>
    </citation>
    <scope>GENOME REANNOTATION</scope>
    <source>
        <strain evidence="4">cv. Columbia</strain>
    </source>
</reference>
<evidence type="ECO:0000313" key="4">
    <source>
        <dbReference type="Proteomes" id="UP000006548"/>
    </source>
</evidence>
<protein>
    <submittedName>
        <fullName evidence="3">Transmembrane protein</fullName>
    </submittedName>
</protein>
<proteinExistence type="predicted"/>
<keyword evidence="4" id="KW-1185">Reference proteome</keyword>
<dbReference type="KEGG" id="ath:AT2G11405"/>
<sequence length="115" mass="13550">MCWSVSVDFGIVHGLLWWALIGERGFELFIFLLWWLSREKNFSLLRIEGMDLWSVLWKGTQIYRLGGIRLMDGFSIVVSYEDFNEMGIFTLSLYGVCPQEDEIFSQMVLRRLDLV</sequence>
<reference evidence="3 4" key="1">
    <citation type="journal article" date="1999" name="Nature">
        <title>Sequence and analysis of chromosome 2 of the plant Arabidopsis thaliana.</title>
        <authorList>
            <person name="Lin X."/>
            <person name="Kaul S."/>
            <person name="Rounsley S."/>
            <person name="Shea T.P."/>
            <person name="Benito M.I."/>
            <person name="Town C.D."/>
            <person name="Fujii C.Y."/>
            <person name="Mason T."/>
            <person name="Bowman C.L."/>
            <person name="Barnstead M."/>
            <person name="Feldblyum T.V."/>
            <person name="Buell C.R."/>
            <person name="Ketchum K.A."/>
            <person name="Lee J."/>
            <person name="Ronning C.M."/>
            <person name="Koo H.L."/>
            <person name="Moffat K.S."/>
            <person name="Cronin L.A."/>
            <person name="Shen M."/>
            <person name="Pai G."/>
            <person name="Van Aken S."/>
            <person name="Umayam L."/>
            <person name="Tallon L.J."/>
            <person name="Gill J.E."/>
            <person name="Adams M.D."/>
            <person name="Carrera A.J."/>
            <person name="Creasy T.H."/>
            <person name="Goodman H.M."/>
            <person name="Somerville C.R."/>
            <person name="Copenhaver G.P."/>
            <person name="Preuss D."/>
            <person name="Nierman W.C."/>
            <person name="White O."/>
            <person name="Eisen J.A."/>
            <person name="Salzberg S.L."/>
            <person name="Fraser C.M."/>
            <person name="Venter J.C."/>
        </authorList>
    </citation>
    <scope>NUCLEOTIDE SEQUENCE [LARGE SCALE GENOMIC DNA]</scope>
    <source>
        <strain evidence="4">cv. Columbia</strain>
    </source>
</reference>
<dbReference type="Proteomes" id="UP000006548">
    <property type="component" value="Chromosome 2"/>
</dbReference>
<keyword evidence="1 3" id="KW-0812">Transmembrane</keyword>
<dbReference type="Araport" id="AT2G11405"/>
<dbReference type="GeneID" id="815612"/>
<evidence type="ECO:0000256" key="1">
    <source>
        <dbReference type="SAM" id="Phobius"/>
    </source>
</evidence>
<evidence type="ECO:0000313" key="2">
    <source>
        <dbReference type="Araport" id="AT2G11405"/>
    </source>
</evidence>
<dbReference type="InParanoid" id="Q3E6P1"/>
<dbReference type="TAIR" id="AT2G11405"/>
<gene>
    <name evidence="2 3" type="ordered locus">At2g11405</name>
</gene>
<keyword evidence="1" id="KW-1133">Transmembrane helix</keyword>
<feature type="transmembrane region" description="Helical" evidence="1">
    <location>
        <begin position="15"/>
        <end position="36"/>
    </location>
</feature>
<dbReference type="RefSeq" id="NP_671829.1">
    <property type="nucleotide sequence ID" value="NM_147292.1"/>
</dbReference>
<name>Q3E6P1_ARATH</name>
<organism evidence="3 4">
    <name type="scientific">Arabidopsis thaliana</name>
    <name type="common">Mouse-ear cress</name>
    <dbReference type="NCBI Taxonomy" id="3702"/>
    <lineage>
        <taxon>Eukaryota</taxon>
        <taxon>Viridiplantae</taxon>
        <taxon>Streptophyta</taxon>
        <taxon>Embryophyta</taxon>
        <taxon>Tracheophyta</taxon>
        <taxon>Spermatophyta</taxon>
        <taxon>Magnoliopsida</taxon>
        <taxon>eudicotyledons</taxon>
        <taxon>Gunneridae</taxon>
        <taxon>Pentapetalae</taxon>
        <taxon>rosids</taxon>
        <taxon>malvids</taxon>
        <taxon>Brassicales</taxon>
        <taxon>Brassicaceae</taxon>
        <taxon>Camelineae</taxon>
        <taxon>Arabidopsis</taxon>
    </lineage>
</organism>